<dbReference type="InParanoid" id="A0A194XEJ9"/>
<dbReference type="RefSeq" id="XP_018072970.1">
    <property type="nucleotide sequence ID" value="XM_018222403.1"/>
</dbReference>
<proteinExistence type="predicted"/>
<feature type="compositionally biased region" description="Polar residues" evidence="1">
    <location>
        <begin position="194"/>
        <end position="211"/>
    </location>
</feature>
<name>A0A194XEJ9_MOLSC</name>
<dbReference type="EMBL" id="KQ947412">
    <property type="protein sequence ID" value="KUJ18615.1"/>
    <property type="molecule type" value="Genomic_DNA"/>
</dbReference>
<feature type="region of interest" description="Disordered" evidence="1">
    <location>
        <begin position="321"/>
        <end position="355"/>
    </location>
</feature>
<feature type="region of interest" description="Disordered" evidence="1">
    <location>
        <begin position="381"/>
        <end position="410"/>
    </location>
</feature>
<dbReference type="GeneID" id="28832129"/>
<feature type="compositionally biased region" description="Polar residues" evidence="1">
    <location>
        <begin position="253"/>
        <end position="267"/>
    </location>
</feature>
<feature type="compositionally biased region" description="Polar residues" evidence="1">
    <location>
        <begin position="328"/>
        <end position="352"/>
    </location>
</feature>
<organism evidence="2 3">
    <name type="scientific">Mollisia scopiformis</name>
    <name type="common">Conifer needle endophyte fungus</name>
    <name type="synonym">Phialocephala scopiformis</name>
    <dbReference type="NCBI Taxonomy" id="149040"/>
    <lineage>
        <taxon>Eukaryota</taxon>
        <taxon>Fungi</taxon>
        <taxon>Dikarya</taxon>
        <taxon>Ascomycota</taxon>
        <taxon>Pezizomycotina</taxon>
        <taxon>Leotiomycetes</taxon>
        <taxon>Helotiales</taxon>
        <taxon>Mollisiaceae</taxon>
        <taxon>Mollisia</taxon>
    </lineage>
</organism>
<feature type="region of interest" description="Disordered" evidence="1">
    <location>
        <begin position="253"/>
        <end position="290"/>
    </location>
</feature>
<gene>
    <name evidence="2" type="ORF">LY89DRAFT_780655</name>
</gene>
<dbReference type="Proteomes" id="UP000070700">
    <property type="component" value="Unassembled WGS sequence"/>
</dbReference>
<sequence length="638" mass="70658">MADPVSLSTLSSLLTATITAANFVFALHNTPKDVRACAELVTRIYDDLQYLVTLRNAQHEYLETVPYERKRVDGIIAGATKSLLAIGSKLEACRAEANGGKVPMIGRMKWVLGDSASFVLHSRNLGVQQAAINTEISWLRSHKTSRGNATERDHGEDEKAGFENLELLRLSSKRSMIFRDAAAGLPAPPPYEENSPQRSSTHGASSSTNLSEETRSHWNTYLEPTMSQPSRNQPEEFLASSLSAQQPYVEATNTFGNNYRSPSTGESSVDRRIGSQQLSPDTSLQARQQLERKRSYSNLELNSHSPQISLAQLQPQITSTPAFPYMNQHRSNTSNSQPSRTYQDQRSSTPASNYRPASAISFELSPMSTVNPNLSFDTSYSVVSECQPPQPSPKPPRKSTASRNRSTTSLSTMADSYQDFALSELSGNSEWSPTPEISFQLPYMAGSMPVPVSKPPGETTYSDEKIALTYTPFSYKATPYSHMFPEPVHSTPIQNSIEDSDKIIVSSNEHPTPRFSPMDDCDKESMASYSYAPTPILSPAYQDEKESVTYSSYAPTPIMSPVSFADRRTVSALSFRKPPDTGQYARAGNMQIFGNEESLKEDDTEDAFFQDLKAQEIERRQRRVVRGSEGAWRSQSAS</sequence>
<reference evidence="2 3" key="1">
    <citation type="submission" date="2015-10" db="EMBL/GenBank/DDBJ databases">
        <title>Full genome of DAOMC 229536 Phialocephala scopiformis, a fungal endophyte of spruce producing the potent anti-insectan compound rugulosin.</title>
        <authorList>
            <consortium name="DOE Joint Genome Institute"/>
            <person name="Walker A.K."/>
            <person name="Frasz S.L."/>
            <person name="Seifert K.A."/>
            <person name="Miller J.D."/>
            <person name="Mondo S.J."/>
            <person name="Labutti K."/>
            <person name="Lipzen A."/>
            <person name="Dockter R."/>
            <person name="Kennedy M."/>
            <person name="Grigoriev I.V."/>
            <person name="Spatafora J.W."/>
        </authorList>
    </citation>
    <scope>NUCLEOTIDE SEQUENCE [LARGE SCALE GENOMIC DNA]</scope>
    <source>
        <strain evidence="2 3">CBS 120377</strain>
    </source>
</reference>
<dbReference type="KEGG" id="psco:LY89DRAFT_780655"/>
<feature type="compositionally biased region" description="Polar residues" evidence="1">
    <location>
        <begin position="274"/>
        <end position="288"/>
    </location>
</feature>
<protein>
    <submittedName>
        <fullName evidence="2">Uncharacterized protein</fullName>
    </submittedName>
</protein>
<evidence type="ECO:0000313" key="3">
    <source>
        <dbReference type="Proteomes" id="UP000070700"/>
    </source>
</evidence>
<feature type="region of interest" description="Disordered" evidence="1">
    <location>
        <begin position="183"/>
        <end position="214"/>
    </location>
</feature>
<accession>A0A194XEJ9</accession>
<evidence type="ECO:0000256" key="1">
    <source>
        <dbReference type="SAM" id="MobiDB-lite"/>
    </source>
</evidence>
<dbReference type="AlphaFoldDB" id="A0A194XEJ9"/>
<keyword evidence="3" id="KW-1185">Reference proteome</keyword>
<dbReference type="OrthoDB" id="5240423at2759"/>
<feature type="compositionally biased region" description="Polar residues" evidence="1">
    <location>
        <begin position="401"/>
        <end position="410"/>
    </location>
</feature>
<evidence type="ECO:0000313" key="2">
    <source>
        <dbReference type="EMBL" id="KUJ18615.1"/>
    </source>
</evidence>